<feature type="compositionally biased region" description="Polar residues" evidence="1">
    <location>
        <begin position="25"/>
        <end position="43"/>
    </location>
</feature>
<proteinExistence type="predicted"/>
<protein>
    <submittedName>
        <fullName evidence="3">DUF2945 domain-containing protein</fullName>
    </submittedName>
</protein>
<evidence type="ECO:0000313" key="4">
    <source>
        <dbReference type="Proteomes" id="UP000825009"/>
    </source>
</evidence>
<feature type="domain" description="Hypervirulence associated protein TUDOR" evidence="2">
    <location>
        <begin position="7"/>
        <end position="50"/>
    </location>
</feature>
<accession>A0A8F6Y9Y5</accession>
<gene>
    <name evidence="3" type="ORF">KYE46_10485</name>
</gene>
<dbReference type="AlphaFoldDB" id="A0A8F6Y9Y5"/>
<dbReference type="Pfam" id="PF11160">
    <property type="entry name" value="Hva1_TUDOR"/>
    <property type="match status" value="1"/>
</dbReference>
<evidence type="ECO:0000313" key="3">
    <source>
        <dbReference type="EMBL" id="QXT38376.1"/>
    </source>
</evidence>
<feature type="region of interest" description="Disordered" evidence="1">
    <location>
        <begin position="1"/>
        <end position="51"/>
    </location>
</feature>
<dbReference type="Proteomes" id="UP000825009">
    <property type="component" value="Chromosome"/>
</dbReference>
<dbReference type="InterPro" id="IPR021331">
    <property type="entry name" value="Hva1_TUDOR"/>
</dbReference>
<name>A0A8F6Y9Y5_9RHOB</name>
<dbReference type="EMBL" id="CP079194">
    <property type="protein sequence ID" value="QXT38376.1"/>
    <property type="molecule type" value="Genomic_DNA"/>
</dbReference>
<evidence type="ECO:0000259" key="2">
    <source>
        <dbReference type="Pfam" id="PF11160"/>
    </source>
</evidence>
<dbReference type="KEGG" id="gce:KYE46_10485"/>
<sequence>MSDFSEGDSVQWNWGDGTAKGKVQSVFTEKTTRKINGNEVTRNGTKHDPAL</sequence>
<keyword evidence="4" id="KW-1185">Reference proteome</keyword>
<evidence type="ECO:0000256" key="1">
    <source>
        <dbReference type="SAM" id="MobiDB-lite"/>
    </source>
</evidence>
<organism evidence="3 4">
    <name type="scientific">Gymnodinialimonas ceratoperidinii</name>
    <dbReference type="NCBI Taxonomy" id="2856823"/>
    <lineage>
        <taxon>Bacteria</taxon>
        <taxon>Pseudomonadati</taxon>
        <taxon>Pseudomonadota</taxon>
        <taxon>Alphaproteobacteria</taxon>
        <taxon>Rhodobacterales</taxon>
        <taxon>Paracoccaceae</taxon>
        <taxon>Gymnodinialimonas</taxon>
    </lineage>
</organism>
<reference evidence="3 4" key="1">
    <citation type="submission" date="2021-07" db="EMBL/GenBank/DDBJ databases">
        <title>A novel Jannaschia species isolated from marine dinoflagellate Ceratoperidinium margalefii.</title>
        <authorList>
            <person name="Jiang Y."/>
            <person name="Li Z."/>
        </authorList>
    </citation>
    <scope>NUCLEOTIDE SEQUENCE [LARGE SCALE GENOMIC DNA]</scope>
    <source>
        <strain evidence="3 4">J12C1-MA-4</strain>
    </source>
</reference>
<dbReference type="RefSeq" id="WP_219000572.1">
    <property type="nucleotide sequence ID" value="NZ_CP079194.1"/>
</dbReference>